<protein>
    <submittedName>
        <fullName evidence="2">Pentapeptide repeat protein</fullName>
    </submittedName>
</protein>
<organism evidence="2 3">
    <name type="scientific">Pseudomonas poae</name>
    <dbReference type="NCBI Taxonomy" id="200451"/>
    <lineage>
        <taxon>Bacteria</taxon>
        <taxon>Pseudomonadati</taxon>
        <taxon>Pseudomonadota</taxon>
        <taxon>Gammaproteobacteria</taxon>
        <taxon>Pseudomonadales</taxon>
        <taxon>Pseudomonadaceae</taxon>
        <taxon>Pseudomonas</taxon>
    </lineage>
</organism>
<proteinExistence type="predicted"/>
<dbReference type="Gene3D" id="2.160.20.80">
    <property type="entry name" value="E3 ubiquitin-protein ligase SopA"/>
    <property type="match status" value="1"/>
</dbReference>
<reference evidence="2 3" key="2">
    <citation type="submission" date="2017-10" db="EMBL/GenBank/DDBJ databases">
        <title>Bacterial endophytes that colonize and modify switchgrass growth.</title>
        <authorList>
            <person name="Debolt S."/>
        </authorList>
    </citation>
    <scope>NUCLEOTIDE SEQUENCE [LARGE SCALE GENOMIC DNA]</scope>
    <source>
        <strain evidence="2 3">A2-S9</strain>
    </source>
</reference>
<gene>
    <name evidence="2" type="ORF">DM05_0873</name>
</gene>
<dbReference type="RefSeq" id="WP_141543008.1">
    <property type="nucleotide sequence ID" value="NZ_PDJN01000001.1"/>
</dbReference>
<dbReference type="SUPFAM" id="SSF141571">
    <property type="entry name" value="Pentapeptide repeat-like"/>
    <property type="match status" value="1"/>
</dbReference>
<evidence type="ECO:0000313" key="2">
    <source>
        <dbReference type="EMBL" id="PFG70551.1"/>
    </source>
</evidence>
<feature type="region of interest" description="Disordered" evidence="1">
    <location>
        <begin position="273"/>
        <end position="362"/>
    </location>
</feature>
<dbReference type="Proteomes" id="UP000221580">
    <property type="component" value="Unassembled WGS sequence"/>
</dbReference>
<evidence type="ECO:0000256" key="1">
    <source>
        <dbReference type="SAM" id="MobiDB-lite"/>
    </source>
</evidence>
<dbReference type="EMBL" id="PDJN01000001">
    <property type="protein sequence ID" value="PFG70551.1"/>
    <property type="molecule type" value="Genomic_DNA"/>
</dbReference>
<feature type="region of interest" description="Disordered" evidence="1">
    <location>
        <begin position="1"/>
        <end position="34"/>
    </location>
</feature>
<name>A0A7Z1GS52_9PSED</name>
<feature type="compositionally biased region" description="Basic and acidic residues" evidence="1">
    <location>
        <begin position="436"/>
        <end position="449"/>
    </location>
</feature>
<feature type="compositionally biased region" description="Polar residues" evidence="1">
    <location>
        <begin position="25"/>
        <end position="34"/>
    </location>
</feature>
<feature type="compositionally biased region" description="Basic and acidic residues" evidence="1">
    <location>
        <begin position="303"/>
        <end position="362"/>
    </location>
</feature>
<reference evidence="2 3" key="1">
    <citation type="submission" date="2017-09" db="EMBL/GenBank/DDBJ databases">
        <authorList>
            <person name="DeBolt S."/>
            <person name="Huntemann M."/>
            <person name="Clum A."/>
            <person name="Pillay M."/>
            <person name="Palaniappan K."/>
            <person name="Varghese N."/>
            <person name="Mikhailova N."/>
            <person name="Stamatis D."/>
            <person name="Reddy T."/>
            <person name="Daum C."/>
            <person name="Shapiro N."/>
            <person name="Ivanova N."/>
            <person name="Kyrpides N."/>
            <person name="Woyke T."/>
        </authorList>
    </citation>
    <scope>NUCLEOTIDE SEQUENCE [LARGE SCALE GENOMIC DNA]</scope>
    <source>
        <strain evidence="2 3">A2-S9</strain>
    </source>
</reference>
<accession>A0A7Z1GS52</accession>
<sequence length="476" mass="51047">MSISINGSPSVKVETPRHHLLPSTPVKNNEPLSSSKADPIWISPALRPDIARAPHGEMMINAGAFSKLFDMLEQVFKTMREMVSGRNMTPALATHSDKTPKYTPDMTTLLKVKADPAQLTAVKSDTTTLLKGKADPAQLTAVTSDTTTQLKAKADPGKLPQAAPAMMTQLKAKAEPAQLTTVTSDATTQLKAKAEPATLPGTTPDLATQLKVKVEPGTTPRATSDTTNQLTVKVDKGTLQSVPVPHVNVSNDSNAQVKVELNIGNCHCPDTHVERDGGGVNPLSVPTPGVTPQPDAKVPPIRPEVRLNAHPLHRLDVTPRHDTKLPDTKLSDTKLPDTKLPDTKLSDTKLPDTKLSDTKLPDTKLSDTKLLDTKLLDTKLSDAKLSDSKAPDAKVTPPSKAKSSGIHPGALHRLETTPLPGTTPRPDTKTVTSTDNRQKDIPDQSKPEADVTSPGPAENETDFKGWAFINRRRLGN</sequence>
<feature type="region of interest" description="Disordered" evidence="1">
    <location>
        <begin position="384"/>
        <end position="464"/>
    </location>
</feature>
<comment type="caution">
    <text evidence="2">The sequence shown here is derived from an EMBL/GenBank/DDBJ whole genome shotgun (WGS) entry which is preliminary data.</text>
</comment>
<dbReference type="AlphaFoldDB" id="A0A7Z1GS52"/>
<evidence type="ECO:0000313" key="3">
    <source>
        <dbReference type="Proteomes" id="UP000221580"/>
    </source>
</evidence>